<dbReference type="Proteomes" id="UP001431572">
    <property type="component" value="Chromosome 1"/>
</dbReference>
<accession>A0A8T7LVB3</accession>
<feature type="compositionally biased region" description="Polar residues" evidence="1">
    <location>
        <begin position="21"/>
        <end position="34"/>
    </location>
</feature>
<name>A0A8T7LVB3_9CHLR</name>
<reference evidence="2 4" key="1">
    <citation type="submission" date="2020-06" db="EMBL/GenBank/DDBJ databases">
        <title>Anoxygenic phototrophic Chloroflexota member uses a Type I reaction center.</title>
        <authorList>
            <person name="Tsuji J.M."/>
            <person name="Shaw N.A."/>
            <person name="Nagashima S."/>
            <person name="Venkiteswaran J."/>
            <person name="Schiff S.L."/>
            <person name="Hanada S."/>
            <person name="Tank M."/>
            <person name="Neufeld J.D."/>
        </authorList>
    </citation>
    <scope>NUCLEOTIDE SEQUENCE [LARGE SCALE GENOMIC DNA]</scope>
    <source>
        <strain evidence="2">L227-S17</strain>
    </source>
</reference>
<organism evidence="2 4">
    <name type="scientific">Candidatus Chlorohelix allophototropha</name>
    <dbReference type="NCBI Taxonomy" id="3003348"/>
    <lineage>
        <taxon>Bacteria</taxon>
        <taxon>Bacillati</taxon>
        <taxon>Chloroflexota</taxon>
        <taxon>Chloroflexia</taxon>
        <taxon>Candidatus Chloroheliales</taxon>
        <taxon>Candidatus Chloroheliaceae</taxon>
        <taxon>Candidatus Chlorohelix</taxon>
    </lineage>
</organism>
<keyword evidence="5" id="KW-1185">Reference proteome</keyword>
<gene>
    <name evidence="2" type="ORF">HXX08_02870</name>
    <name evidence="3" type="ORF">OZ401_002493</name>
</gene>
<dbReference type="RefSeq" id="WP_341468574.1">
    <property type="nucleotide sequence ID" value="NZ_CP128399.1"/>
</dbReference>
<reference evidence="3" key="2">
    <citation type="journal article" date="2024" name="Nature">
        <title>Anoxygenic phototroph of the Chloroflexota uses a type I reaction centre.</title>
        <authorList>
            <person name="Tsuji J.M."/>
            <person name="Shaw N.A."/>
            <person name="Nagashima S."/>
            <person name="Venkiteswaran J.J."/>
            <person name="Schiff S.L."/>
            <person name="Watanabe T."/>
            <person name="Fukui M."/>
            <person name="Hanada S."/>
            <person name="Tank M."/>
            <person name="Neufeld J.D."/>
        </authorList>
    </citation>
    <scope>NUCLEOTIDE SEQUENCE</scope>
    <source>
        <strain evidence="3">L227-S17</strain>
    </source>
</reference>
<feature type="region of interest" description="Disordered" evidence="1">
    <location>
        <begin position="21"/>
        <end position="46"/>
    </location>
</feature>
<evidence type="ECO:0000313" key="4">
    <source>
        <dbReference type="Proteomes" id="UP000521676"/>
    </source>
</evidence>
<evidence type="ECO:0000313" key="3">
    <source>
        <dbReference type="EMBL" id="WJW66680.1"/>
    </source>
</evidence>
<dbReference type="AlphaFoldDB" id="A0A8T7LVB3"/>
<dbReference type="EMBL" id="CP128399">
    <property type="protein sequence ID" value="WJW66680.1"/>
    <property type="molecule type" value="Genomic_DNA"/>
</dbReference>
<dbReference type="Proteomes" id="UP000521676">
    <property type="component" value="Unassembled WGS sequence"/>
</dbReference>
<evidence type="ECO:0000313" key="5">
    <source>
        <dbReference type="Proteomes" id="UP001431572"/>
    </source>
</evidence>
<dbReference type="EMBL" id="JACATZ010000001">
    <property type="protein sequence ID" value="NWJ44797.1"/>
    <property type="molecule type" value="Genomic_DNA"/>
</dbReference>
<proteinExistence type="predicted"/>
<evidence type="ECO:0000256" key="1">
    <source>
        <dbReference type="SAM" id="MobiDB-lite"/>
    </source>
</evidence>
<sequence>MVKLNVAMKSRYVPISGISDSGVQVATPTWSSEPPTRLLPAGDNLG</sequence>
<protein>
    <submittedName>
        <fullName evidence="2">Uncharacterized protein</fullName>
    </submittedName>
</protein>
<evidence type="ECO:0000313" key="2">
    <source>
        <dbReference type="EMBL" id="NWJ44797.1"/>
    </source>
</evidence>